<protein>
    <submittedName>
        <fullName evidence="1">Uncharacterized protein</fullName>
    </submittedName>
</protein>
<evidence type="ECO:0000313" key="2">
    <source>
        <dbReference type="Proteomes" id="UP000266644"/>
    </source>
</evidence>
<accession>A0A396BUG4</accession>
<comment type="caution">
    <text evidence="1">The sequence shown here is derived from an EMBL/GenBank/DDBJ whole genome shotgun (WGS) entry which is preliminary data.</text>
</comment>
<gene>
    <name evidence="1" type="ORF">DW228_18250</name>
</gene>
<organism evidence="1 2">
    <name type="scientific">Bacteroides fragilis</name>
    <dbReference type="NCBI Taxonomy" id="817"/>
    <lineage>
        <taxon>Bacteria</taxon>
        <taxon>Pseudomonadati</taxon>
        <taxon>Bacteroidota</taxon>
        <taxon>Bacteroidia</taxon>
        <taxon>Bacteroidales</taxon>
        <taxon>Bacteroidaceae</taxon>
        <taxon>Bacteroides</taxon>
    </lineage>
</organism>
<dbReference type="AlphaFoldDB" id="A0A396BUG4"/>
<proteinExistence type="predicted"/>
<dbReference type="Proteomes" id="UP000266644">
    <property type="component" value="Unassembled WGS sequence"/>
</dbReference>
<sequence length="89" mass="9869">MEEEEIVSFRRESDKIIYGVQGYEGDELMAAITGYDLRIAFNMKLINSLADAESCANAMADVFFQALMEQLIAKNTTVSQPGNPETSIL</sequence>
<dbReference type="EMBL" id="QRJE01000032">
    <property type="protein sequence ID" value="RHH07877.1"/>
    <property type="molecule type" value="Genomic_DNA"/>
</dbReference>
<name>A0A396BUG4_BACFG</name>
<evidence type="ECO:0000313" key="1">
    <source>
        <dbReference type="EMBL" id="RHH07877.1"/>
    </source>
</evidence>
<dbReference type="RefSeq" id="WP_122330561.1">
    <property type="nucleotide sequence ID" value="NZ_JAQDYY010000019.1"/>
</dbReference>
<reference evidence="1 2" key="1">
    <citation type="submission" date="2018-08" db="EMBL/GenBank/DDBJ databases">
        <title>A genome reference for cultivated species of the human gut microbiota.</title>
        <authorList>
            <person name="Zou Y."/>
            <person name="Xue W."/>
            <person name="Luo G."/>
        </authorList>
    </citation>
    <scope>NUCLEOTIDE SEQUENCE [LARGE SCALE GENOMIC DNA]</scope>
    <source>
        <strain evidence="1 2">AM18-6</strain>
    </source>
</reference>